<dbReference type="GO" id="GO:0008168">
    <property type="term" value="F:methyltransferase activity"/>
    <property type="evidence" value="ECO:0007669"/>
    <property type="project" value="UniProtKB-KW"/>
</dbReference>
<dbReference type="AlphaFoldDB" id="A0A1Y6G9Z5"/>
<evidence type="ECO:0000313" key="1">
    <source>
        <dbReference type="EMBL" id="SMQ85528.1"/>
    </source>
</evidence>
<accession>A0A1Y6G9Z5</accession>
<gene>
    <name evidence="1" type="ORF">SAMN06295905_2807</name>
</gene>
<proteinExistence type="predicted"/>
<reference evidence="2" key="1">
    <citation type="submission" date="2017-04" db="EMBL/GenBank/DDBJ databases">
        <authorList>
            <person name="Varghese N."/>
            <person name="Submissions S."/>
        </authorList>
    </citation>
    <scope>NUCLEOTIDE SEQUENCE [LARGE SCALE GENOMIC DNA]</scope>
</reference>
<dbReference type="PANTHER" id="PTHR43861">
    <property type="entry name" value="TRANS-ACONITATE 2-METHYLTRANSFERASE-RELATED"/>
    <property type="match status" value="1"/>
</dbReference>
<dbReference type="Proteomes" id="UP000194474">
    <property type="component" value="Unassembled WGS sequence"/>
</dbReference>
<evidence type="ECO:0000313" key="2">
    <source>
        <dbReference type="Proteomes" id="UP000194474"/>
    </source>
</evidence>
<keyword evidence="1" id="KW-0808">Transferase</keyword>
<dbReference type="SUPFAM" id="SSF53335">
    <property type="entry name" value="S-adenosyl-L-methionine-dependent methyltransferases"/>
    <property type="match status" value="1"/>
</dbReference>
<name>A0A1Y6G9Z5_9HYPH</name>
<organism evidence="1 2">
    <name type="scientific">Devosia lucknowensis</name>
    <dbReference type="NCBI Taxonomy" id="1096929"/>
    <lineage>
        <taxon>Bacteria</taxon>
        <taxon>Pseudomonadati</taxon>
        <taxon>Pseudomonadota</taxon>
        <taxon>Alphaproteobacteria</taxon>
        <taxon>Hyphomicrobiales</taxon>
        <taxon>Devosiaceae</taxon>
        <taxon>Devosia</taxon>
    </lineage>
</organism>
<dbReference type="Pfam" id="PF13489">
    <property type="entry name" value="Methyltransf_23"/>
    <property type="match status" value="1"/>
</dbReference>
<dbReference type="InterPro" id="IPR029063">
    <property type="entry name" value="SAM-dependent_MTases_sf"/>
</dbReference>
<keyword evidence="2" id="KW-1185">Reference proteome</keyword>
<sequence>MASDGRVIAAALEKASCCACGHGFHARPLTSEDRDQLYDDSYDLGLHDVAADASRATDYAALITEFIDRHVPGYRLPGLSIVEYGCGSGALLNRLVQQWQAAPSLGIEAASGLVDAARMRGWQNVEIRQGFAEAAAASVPHYDLCLSVNVVEHALDPVSFLAVGKTSIGQDGLIVTICPNGDWPSTELLFRDHVSSFTTSSFAAVAEQAGLRVVTSAALSGRQSGFSIYLLQHGASPKSTNAAAAELAEKRLRYLEGWQELEGAVLKGVGTRPFVIFGTGEFADLLHAYCPRVTDRAQCYVVDRPVQSTRHGRDILDIVQFEEERILLLAAVHPRSWPLLCDRFGPDSDRLIHPYQFSSLRSEL</sequence>
<dbReference type="EMBL" id="FXWK01000002">
    <property type="protein sequence ID" value="SMQ85528.1"/>
    <property type="molecule type" value="Genomic_DNA"/>
</dbReference>
<dbReference type="CDD" id="cd02440">
    <property type="entry name" value="AdoMet_MTases"/>
    <property type="match status" value="1"/>
</dbReference>
<dbReference type="Gene3D" id="3.40.50.150">
    <property type="entry name" value="Vaccinia Virus protein VP39"/>
    <property type="match status" value="1"/>
</dbReference>
<protein>
    <submittedName>
        <fullName evidence="1">Methyltransferase domain-containing protein</fullName>
    </submittedName>
</protein>
<keyword evidence="1" id="KW-0489">Methyltransferase</keyword>
<dbReference type="GO" id="GO:0032259">
    <property type="term" value="P:methylation"/>
    <property type="evidence" value="ECO:0007669"/>
    <property type="project" value="UniProtKB-KW"/>
</dbReference>